<dbReference type="PANTHER" id="PTHR43791">
    <property type="entry name" value="PERMEASE-RELATED"/>
    <property type="match status" value="1"/>
</dbReference>
<sequence>MDTKEKAVEALEYIEKGPESKPKPGLSEDDREWLAQIDAREQNRIYHKVDRRLVPMLALGLEASLGMTGDDYNVALVVFFIPYILCEVPSNLLLSKFSRPSVYIGILVTCRVVIMTMSGVTQSFAGLLVTRFLIGVFESGFFPAAMWIVGEWYPPQKTQTRMAMFYLASAASGAFSGLLAAGLAQMDGLGGYEGWRWIFLIEGIVSVVIGVMCFFTLPDSPTKASWLKPDEAKFLELSHIAFREVKTTDLEDEKKHVNWGILKEVMTDWQLYLQGVVFWSNTVPNYGLKFTMPSIIRNMGFESTTAQLLTAPPYTCGAIAAVLSALWADKLSWRMPFIVAHQLMLVVAFSVLFSFAAEIQNNIPLCYVMVCLACIGLYPIIPGNNSWTINNLAGAEKRAIGIAFMIMIGNSGGFAGSFIFLERESPRYPTGFGSSLGFATAGILAALLLEFLYWSHNKRHEHLTEQEAIAQYGEKELEKMGNKSPLFKYSL</sequence>
<proteinExistence type="predicted"/>
<evidence type="ECO:0000313" key="8">
    <source>
        <dbReference type="EMBL" id="KAF2167247.1"/>
    </source>
</evidence>
<evidence type="ECO:0000259" key="7">
    <source>
        <dbReference type="PROSITE" id="PS50850"/>
    </source>
</evidence>
<dbReference type="EMBL" id="ML993594">
    <property type="protein sequence ID" value="KAF2167247.1"/>
    <property type="molecule type" value="Genomic_DNA"/>
</dbReference>
<reference evidence="8" key="1">
    <citation type="journal article" date="2020" name="Stud. Mycol.">
        <title>101 Dothideomycetes genomes: a test case for predicting lifestyles and emergence of pathogens.</title>
        <authorList>
            <person name="Haridas S."/>
            <person name="Albert R."/>
            <person name="Binder M."/>
            <person name="Bloem J."/>
            <person name="Labutti K."/>
            <person name="Salamov A."/>
            <person name="Andreopoulos B."/>
            <person name="Baker S."/>
            <person name="Barry K."/>
            <person name="Bills G."/>
            <person name="Bluhm B."/>
            <person name="Cannon C."/>
            <person name="Castanera R."/>
            <person name="Culley D."/>
            <person name="Daum C."/>
            <person name="Ezra D."/>
            <person name="Gonzalez J."/>
            <person name="Henrissat B."/>
            <person name="Kuo A."/>
            <person name="Liang C."/>
            <person name="Lipzen A."/>
            <person name="Lutzoni F."/>
            <person name="Magnuson J."/>
            <person name="Mondo S."/>
            <person name="Nolan M."/>
            <person name="Ohm R."/>
            <person name="Pangilinan J."/>
            <person name="Park H.-J."/>
            <person name="Ramirez L."/>
            <person name="Alfaro M."/>
            <person name="Sun H."/>
            <person name="Tritt A."/>
            <person name="Yoshinaga Y."/>
            <person name="Zwiers L.-H."/>
            <person name="Turgeon B."/>
            <person name="Goodwin S."/>
            <person name="Spatafora J."/>
            <person name="Crous P."/>
            <person name="Grigoriev I."/>
        </authorList>
    </citation>
    <scope>NUCLEOTIDE SEQUENCE</scope>
    <source>
        <strain evidence="8">ATCC 36951</strain>
    </source>
</reference>
<dbReference type="InterPro" id="IPR036259">
    <property type="entry name" value="MFS_trans_sf"/>
</dbReference>
<feature type="domain" description="Major facilitator superfamily (MFS) profile" evidence="7">
    <location>
        <begin position="36"/>
        <end position="458"/>
    </location>
</feature>
<dbReference type="SUPFAM" id="SSF103473">
    <property type="entry name" value="MFS general substrate transporter"/>
    <property type="match status" value="1"/>
</dbReference>
<keyword evidence="3 6" id="KW-0812">Transmembrane</keyword>
<dbReference type="OrthoDB" id="2962993at2759"/>
<feature type="transmembrane region" description="Helical" evidence="6">
    <location>
        <begin position="165"/>
        <end position="185"/>
    </location>
</feature>
<evidence type="ECO:0000256" key="2">
    <source>
        <dbReference type="ARBA" id="ARBA00022448"/>
    </source>
</evidence>
<feature type="transmembrane region" description="Helical" evidence="6">
    <location>
        <begin position="402"/>
        <end position="421"/>
    </location>
</feature>
<feature type="transmembrane region" description="Helical" evidence="6">
    <location>
        <begin position="433"/>
        <end position="454"/>
    </location>
</feature>
<comment type="subcellular location">
    <subcellularLocation>
        <location evidence="1">Membrane</location>
        <topology evidence="1">Multi-pass membrane protein</topology>
    </subcellularLocation>
</comment>
<name>A0A6A6CJ32_ZASCE</name>
<dbReference type="Gene3D" id="1.20.1250.20">
    <property type="entry name" value="MFS general substrate transporter like domains"/>
    <property type="match status" value="2"/>
</dbReference>
<dbReference type="InterPro" id="IPR020846">
    <property type="entry name" value="MFS_dom"/>
</dbReference>
<dbReference type="GO" id="GO:0016020">
    <property type="term" value="C:membrane"/>
    <property type="evidence" value="ECO:0007669"/>
    <property type="project" value="UniProtKB-SubCell"/>
</dbReference>
<dbReference type="PANTHER" id="PTHR43791:SF54">
    <property type="entry name" value="MAJOR FACILITATOR SUPERFAMILY (MFS) PROFILE DOMAIN-CONTAINING PROTEIN-RELATED"/>
    <property type="match status" value="1"/>
</dbReference>
<gene>
    <name evidence="8" type="ORF">M409DRAFT_66262</name>
</gene>
<dbReference type="GeneID" id="54570131"/>
<dbReference type="Pfam" id="PF07690">
    <property type="entry name" value="MFS_1"/>
    <property type="match status" value="1"/>
</dbReference>
<organism evidence="8 9">
    <name type="scientific">Zasmidium cellare ATCC 36951</name>
    <dbReference type="NCBI Taxonomy" id="1080233"/>
    <lineage>
        <taxon>Eukaryota</taxon>
        <taxon>Fungi</taxon>
        <taxon>Dikarya</taxon>
        <taxon>Ascomycota</taxon>
        <taxon>Pezizomycotina</taxon>
        <taxon>Dothideomycetes</taxon>
        <taxon>Dothideomycetidae</taxon>
        <taxon>Mycosphaerellales</taxon>
        <taxon>Mycosphaerellaceae</taxon>
        <taxon>Zasmidium</taxon>
    </lineage>
</organism>
<dbReference type="InterPro" id="IPR011701">
    <property type="entry name" value="MFS"/>
</dbReference>
<dbReference type="GO" id="GO:0022857">
    <property type="term" value="F:transmembrane transporter activity"/>
    <property type="evidence" value="ECO:0007669"/>
    <property type="project" value="InterPro"/>
</dbReference>
<evidence type="ECO:0000256" key="6">
    <source>
        <dbReference type="SAM" id="Phobius"/>
    </source>
</evidence>
<evidence type="ECO:0000256" key="1">
    <source>
        <dbReference type="ARBA" id="ARBA00004141"/>
    </source>
</evidence>
<feature type="transmembrane region" description="Helical" evidence="6">
    <location>
        <begin position="101"/>
        <end position="120"/>
    </location>
</feature>
<dbReference type="FunFam" id="1.20.1250.20:FF:000364">
    <property type="entry name" value="MFS general substrate transporter"/>
    <property type="match status" value="1"/>
</dbReference>
<keyword evidence="4 6" id="KW-1133">Transmembrane helix</keyword>
<dbReference type="RefSeq" id="XP_033668136.1">
    <property type="nucleotide sequence ID" value="XM_033816859.1"/>
</dbReference>
<evidence type="ECO:0000256" key="3">
    <source>
        <dbReference type="ARBA" id="ARBA00022692"/>
    </source>
</evidence>
<keyword evidence="9" id="KW-1185">Reference proteome</keyword>
<feature type="transmembrane region" description="Helical" evidence="6">
    <location>
        <begin position="337"/>
        <end position="356"/>
    </location>
</feature>
<feature type="transmembrane region" description="Helical" evidence="6">
    <location>
        <begin position="74"/>
        <end position="94"/>
    </location>
</feature>
<feature type="transmembrane region" description="Helical" evidence="6">
    <location>
        <begin position="362"/>
        <end position="381"/>
    </location>
</feature>
<feature type="transmembrane region" description="Helical" evidence="6">
    <location>
        <begin position="197"/>
        <end position="217"/>
    </location>
</feature>
<protein>
    <recommendedName>
        <fullName evidence="7">Major facilitator superfamily (MFS) profile domain-containing protein</fullName>
    </recommendedName>
</protein>
<evidence type="ECO:0000256" key="4">
    <source>
        <dbReference type="ARBA" id="ARBA00022989"/>
    </source>
</evidence>
<accession>A0A6A6CJ32</accession>
<keyword evidence="5 6" id="KW-0472">Membrane</keyword>
<feature type="transmembrane region" description="Helical" evidence="6">
    <location>
        <begin position="132"/>
        <end position="153"/>
    </location>
</feature>
<evidence type="ECO:0000313" key="9">
    <source>
        <dbReference type="Proteomes" id="UP000799537"/>
    </source>
</evidence>
<evidence type="ECO:0000256" key="5">
    <source>
        <dbReference type="ARBA" id="ARBA00023136"/>
    </source>
</evidence>
<keyword evidence="2" id="KW-0813">Transport</keyword>
<dbReference type="AlphaFoldDB" id="A0A6A6CJ32"/>
<dbReference type="Proteomes" id="UP000799537">
    <property type="component" value="Unassembled WGS sequence"/>
</dbReference>
<dbReference type="PROSITE" id="PS50850">
    <property type="entry name" value="MFS"/>
    <property type="match status" value="1"/>
</dbReference>